<name>A0A8X9ABK3_SALSN</name>
<evidence type="ECO:0000313" key="9">
    <source>
        <dbReference type="EMBL" id="KAG6436922.1"/>
    </source>
</evidence>
<evidence type="ECO:0000259" key="8">
    <source>
        <dbReference type="Pfam" id="PF03936"/>
    </source>
</evidence>
<dbReference type="GO" id="GO:0010333">
    <property type="term" value="F:terpene synthase activity"/>
    <property type="evidence" value="ECO:0007669"/>
    <property type="project" value="InterPro"/>
</dbReference>
<protein>
    <submittedName>
        <fullName evidence="9">Uncharacterized protein</fullName>
    </submittedName>
</protein>
<dbReference type="GO" id="GO:0016114">
    <property type="term" value="P:terpenoid biosynthetic process"/>
    <property type="evidence" value="ECO:0007669"/>
    <property type="project" value="InterPro"/>
</dbReference>
<dbReference type="AlphaFoldDB" id="A0A8X9ABK3"/>
<dbReference type="Pfam" id="PF01397">
    <property type="entry name" value="Terpene_synth"/>
    <property type="match status" value="1"/>
</dbReference>
<comment type="caution">
    <text evidence="9">The sequence shown here is derived from an EMBL/GenBank/DDBJ whole genome shotgun (WGS) entry which is preliminary data.</text>
</comment>
<dbReference type="InterPro" id="IPR008949">
    <property type="entry name" value="Isoprenoid_synthase_dom_sf"/>
</dbReference>
<dbReference type="InterPro" id="IPR050148">
    <property type="entry name" value="Terpene_synthase-like"/>
</dbReference>
<sequence>MAEESKKLMILIDKIERLGVAYHFEKQIEEKLKLIYDSKDDEEEKDYDLFTVTLRFRLLRQHQYPVSCYVFNKFAEKNCKWKPESHGSNIEGILSLYEAANVRIWILLGNAFRYEPQYSYIRVIVAKNMQLVSIMDDTYDNYATLEEDDLFTEILERWNLDEIDVLPDFMKVVYRFIMSVYEDFVVDVEKEGKSFVVHSYREAVKQLGRAYNKEQKWIMERQMPGFEEYMTNSVITSCMYVIFTAIVAGMKSVDEASVQWLLNAISEFVELVENGWKDISAEWAKGSTLVPKEIVEQLLNYCRVAEVSKQDGSTYPEKYLIASLYVDPLPLHI</sequence>
<dbReference type="SUPFAM" id="SSF48239">
    <property type="entry name" value="Terpenoid cyclases/Protein prenyltransferases"/>
    <property type="match status" value="1"/>
</dbReference>
<dbReference type="SUPFAM" id="SSF48576">
    <property type="entry name" value="Terpenoid synthases"/>
    <property type="match status" value="1"/>
</dbReference>
<dbReference type="InterPro" id="IPR005630">
    <property type="entry name" value="Terpene_synthase_metal-bd"/>
</dbReference>
<keyword evidence="4" id="KW-0479">Metal-binding</keyword>
<dbReference type="Gene3D" id="1.10.600.10">
    <property type="entry name" value="Farnesyl Diphosphate Synthase"/>
    <property type="match status" value="2"/>
</dbReference>
<feature type="domain" description="Terpene synthase metal-binding" evidence="8">
    <location>
        <begin position="110"/>
        <end position="263"/>
    </location>
</feature>
<dbReference type="InterPro" id="IPR008930">
    <property type="entry name" value="Terpenoid_cyclase/PrenylTrfase"/>
</dbReference>
<keyword evidence="10" id="KW-1185">Reference proteome</keyword>
<evidence type="ECO:0000256" key="4">
    <source>
        <dbReference type="ARBA" id="ARBA00022723"/>
    </source>
</evidence>
<proteinExistence type="inferred from homology"/>
<evidence type="ECO:0000256" key="3">
    <source>
        <dbReference type="ARBA" id="ARBA00006333"/>
    </source>
</evidence>
<dbReference type="PANTHER" id="PTHR31225:SF253">
    <property type="entry name" value="SESQUITERPENE SYNTHASE 31"/>
    <property type="match status" value="1"/>
</dbReference>
<feature type="domain" description="Terpene synthase N-terminal" evidence="7">
    <location>
        <begin position="4"/>
        <end position="104"/>
    </location>
</feature>
<evidence type="ECO:0000313" key="10">
    <source>
        <dbReference type="Proteomes" id="UP000298416"/>
    </source>
</evidence>
<dbReference type="EMBL" id="PNBA02000001">
    <property type="protein sequence ID" value="KAG6436922.1"/>
    <property type="molecule type" value="Genomic_DNA"/>
</dbReference>
<evidence type="ECO:0000256" key="6">
    <source>
        <dbReference type="ARBA" id="ARBA00023239"/>
    </source>
</evidence>
<evidence type="ECO:0000256" key="5">
    <source>
        <dbReference type="ARBA" id="ARBA00022842"/>
    </source>
</evidence>
<dbReference type="Pfam" id="PF03936">
    <property type="entry name" value="Terpene_synth_C"/>
    <property type="match status" value="1"/>
</dbReference>
<dbReference type="InterPro" id="IPR001906">
    <property type="entry name" value="Terpene_synth_N"/>
</dbReference>
<comment type="similarity">
    <text evidence="3">Belongs to the terpene synthase family.</text>
</comment>
<dbReference type="GO" id="GO:0000287">
    <property type="term" value="F:magnesium ion binding"/>
    <property type="evidence" value="ECO:0007669"/>
    <property type="project" value="InterPro"/>
</dbReference>
<organism evidence="9">
    <name type="scientific">Salvia splendens</name>
    <name type="common">Scarlet sage</name>
    <dbReference type="NCBI Taxonomy" id="180675"/>
    <lineage>
        <taxon>Eukaryota</taxon>
        <taxon>Viridiplantae</taxon>
        <taxon>Streptophyta</taxon>
        <taxon>Embryophyta</taxon>
        <taxon>Tracheophyta</taxon>
        <taxon>Spermatophyta</taxon>
        <taxon>Magnoliopsida</taxon>
        <taxon>eudicotyledons</taxon>
        <taxon>Gunneridae</taxon>
        <taxon>Pentapetalae</taxon>
        <taxon>asterids</taxon>
        <taxon>lamiids</taxon>
        <taxon>Lamiales</taxon>
        <taxon>Lamiaceae</taxon>
        <taxon>Nepetoideae</taxon>
        <taxon>Mentheae</taxon>
        <taxon>Salviinae</taxon>
        <taxon>Salvia</taxon>
        <taxon>Salvia subgen. Calosphace</taxon>
        <taxon>core Calosphace</taxon>
    </lineage>
</organism>
<reference evidence="9" key="2">
    <citation type="submission" date="2020-08" db="EMBL/GenBank/DDBJ databases">
        <title>Plant Genome Project.</title>
        <authorList>
            <person name="Zhang R.-G."/>
        </authorList>
    </citation>
    <scope>NUCLEOTIDE SEQUENCE</scope>
    <source>
        <strain evidence="9">Huo1</strain>
        <tissue evidence="9">Leaf</tissue>
    </source>
</reference>
<keyword evidence="6" id="KW-0456">Lyase</keyword>
<gene>
    <name evidence="9" type="ORF">SASPL_101828</name>
</gene>
<dbReference type="InterPro" id="IPR036965">
    <property type="entry name" value="Terpene_synth_N_sf"/>
</dbReference>
<comment type="cofactor">
    <cofactor evidence="1">
        <name>Mg(2+)</name>
        <dbReference type="ChEBI" id="CHEBI:18420"/>
    </cofactor>
</comment>
<evidence type="ECO:0000256" key="2">
    <source>
        <dbReference type="ARBA" id="ARBA00004721"/>
    </source>
</evidence>
<evidence type="ECO:0000259" key="7">
    <source>
        <dbReference type="Pfam" id="PF01397"/>
    </source>
</evidence>
<dbReference type="PANTHER" id="PTHR31225">
    <property type="entry name" value="OS04G0344100 PROTEIN-RELATED"/>
    <property type="match status" value="1"/>
</dbReference>
<reference evidence="9" key="1">
    <citation type="submission" date="2018-01" db="EMBL/GenBank/DDBJ databases">
        <authorList>
            <person name="Mao J.F."/>
        </authorList>
    </citation>
    <scope>NUCLEOTIDE SEQUENCE</scope>
    <source>
        <strain evidence="9">Huo1</strain>
        <tissue evidence="9">Leaf</tissue>
    </source>
</reference>
<evidence type="ECO:0000256" key="1">
    <source>
        <dbReference type="ARBA" id="ARBA00001946"/>
    </source>
</evidence>
<dbReference type="Proteomes" id="UP000298416">
    <property type="component" value="Unassembled WGS sequence"/>
</dbReference>
<accession>A0A8X9ABK3</accession>
<dbReference type="Gene3D" id="1.50.10.130">
    <property type="entry name" value="Terpene synthase, N-terminal domain"/>
    <property type="match status" value="1"/>
</dbReference>
<comment type="pathway">
    <text evidence="2">Secondary metabolite biosynthesis; terpenoid biosynthesis.</text>
</comment>
<keyword evidence="5" id="KW-0460">Magnesium</keyword>